<proteinExistence type="predicted"/>
<gene>
    <name evidence="2" type="ORF">VTJ83DRAFT_6130</name>
</gene>
<dbReference type="Pfam" id="PF13508">
    <property type="entry name" value="Acetyltransf_7"/>
    <property type="match status" value="1"/>
</dbReference>
<dbReference type="InterPro" id="IPR016181">
    <property type="entry name" value="Acyl_CoA_acyltransferase"/>
</dbReference>
<name>A0ABR4D8W1_9PEZI</name>
<organism evidence="2 3">
    <name type="scientific">Remersonia thermophila</name>
    <dbReference type="NCBI Taxonomy" id="72144"/>
    <lineage>
        <taxon>Eukaryota</taxon>
        <taxon>Fungi</taxon>
        <taxon>Dikarya</taxon>
        <taxon>Ascomycota</taxon>
        <taxon>Pezizomycotina</taxon>
        <taxon>Sordariomycetes</taxon>
        <taxon>Sordariomycetidae</taxon>
        <taxon>Sordariales</taxon>
        <taxon>Sordariales incertae sedis</taxon>
        <taxon>Remersonia</taxon>
    </lineage>
</organism>
<dbReference type="Proteomes" id="UP001600064">
    <property type="component" value="Unassembled WGS sequence"/>
</dbReference>
<keyword evidence="3" id="KW-1185">Reference proteome</keyword>
<protein>
    <recommendedName>
        <fullName evidence="1">N-acetyltransferase domain-containing protein</fullName>
    </recommendedName>
</protein>
<accession>A0ABR4D8W1</accession>
<dbReference type="PANTHER" id="PTHR42791">
    <property type="entry name" value="GNAT FAMILY ACETYLTRANSFERASE"/>
    <property type="match status" value="1"/>
</dbReference>
<dbReference type="InterPro" id="IPR052523">
    <property type="entry name" value="Trichothecene_AcTrans"/>
</dbReference>
<feature type="domain" description="N-acetyltransferase" evidence="1">
    <location>
        <begin position="22"/>
        <end position="230"/>
    </location>
</feature>
<dbReference type="SUPFAM" id="SSF55729">
    <property type="entry name" value="Acyl-CoA N-acyltransferases (Nat)"/>
    <property type="match status" value="1"/>
</dbReference>
<dbReference type="EMBL" id="JAZGUE010000005">
    <property type="protein sequence ID" value="KAL2266778.1"/>
    <property type="molecule type" value="Genomic_DNA"/>
</dbReference>
<dbReference type="GeneID" id="98127452"/>
<evidence type="ECO:0000259" key="1">
    <source>
        <dbReference type="PROSITE" id="PS51186"/>
    </source>
</evidence>
<dbReference type="PROSITE" id="PS51186">
    <property type="entry name" value="GNAT"/>
    <property type="match status" value="1"/>
</dbReference>
<dbReference type="PANTHER" id="PTHR42791:SF14">
    <property type="entry name" value="N-ACETYLTRANSFERASE DOMAIN-CONTAINING PROTEIN"/>
    <property type="match status" value="1"/>
</dbReference>
<dbReference type="InterPro" id="IPR000182">
    <property type="entry name" value="GNAT_dom"/>
</dbReference>
<evidence type="ECO:0000313" key="2">
    <source>
        <dbReference type="EMBL" id="KAL2266778.1"/>
    </source>
</evidence>
<dbReference type="RefSeq" id="XP_070865505.1">
    <property type="nucleotide sequence ID" value="XM_071012808.1"/>
</dbReference>
<evidence type="ECO:0000313" key="3">
    <source>
        <dbReference type="Proteomes" id="UP001600064"/>
    </source>
</evidence>
<reference evidence="2 3" key="1">
    <citation type="journal article" date="2024" name="Commun. Biol.">
        <title>Comparative genomic analysis of thermophilic fungi reveals convergent evolutionary adaptations and gene losses.</title>
        <authorList>
            <person name="Steindorff A.S."/>
            <person name="Aguilar-Pontes M.V."/>
            <person name="Robinson A.J."/>
            <person name="Andreopoulos B."/>
            <person name="LaButti K."/>
            <person name="Kuo A."/>
            <person name="Mondo S."/>
            <person name="Riley R."/>
            <person name="Otillar R."/>
            <person name="Haridas S."/>
            <person name="Lipzen A."/>
            <person name="Grimwood J."/>
            <person name="Schmutz J."/>
            <person name="Clum A."/>
            <person name="Reid I.D."/>
            <person name="Moisan M.C."/>
            <person name="Butler G."/>
            <person name="Nguyen T.T.M."/>
            <person name="Dewar K."/>
            <person name="Conant G."/>
            <person name="Drula E."/>
            <person name="Henrissat B."/>
            <person name="Hansel C."/>
            <person name="Singer S."/>
            <person name="Hutchinson M.I."/>
            <person name="de Vries R.P."/>
            <person name="Natvig D.O."/>
            <person name="Powell A.J."/>
            <person name="Tsang A."/>
            <person name="Grigoriev I.V."/>
        </authorList>
    </citation>
    <scope>NUCLEOTIDE SEQUENCE [LARGE SCALE GENOMIC DNA]</scope>
    <source>
        <strain evidence="2 3">ATCC 22073</strain>
    </source>
</reference>
<dbReference type="Gene3D" id="3.40.630.30">
    <property type="match status" value="1"/>
</dbReference>
<sequence>MRLSGTCALALPFFWSQHCRMLAVKPVEHADVPQCIAIRVDALGSLVIGRPPPYPGYVEEAEAAVHANLDDPDSFVRHLKVVDLADPGEVMAYAKWELYPNGRSKESLEKLKEPLSDEDKSVDQYGALREAAHEYFCTRNGKMGKHPHLLLALLVTAKEHRRKGAGGLLVQWGLDKQKETGLNCYLQASEQGRRLYRHYGFQDMDTVEFDLGKYGLEGVERMTEMIRYPTVSGRKDR</sequence>
<comment type="caution">
    <text evidence="2">The sequence shown here is derived from an EMBL/GenBank/DDBJ whole genome shotgun (WGS) entry which is preliminary data.</text>
</comment>